<feature type="domain" description="RES" evidence="1">
    <location>
        <begin position="16"/>
        <end position="112"/>
    </location>
</feature>
<reference evidence="2 3" key="1">
    <citation type="journal article" date="2019" name="Front. Microbiol.">
        <title>Genomic Features for Desiccation Tolerance and Sugar Biosynthesis in the Extremophile Gloeocapsopsis sp. UTEX B3054.</title>
        <authorList>
            <person name="Urrejola C."/>
            <person name="Alcorta J."/>
            <person name="Salas L."/>
            <person name="Vasquez M."/>
            <person name="Polz M.F."/>
            <person name="Vicuna R."/>
            <person name="Diez B."/>
        </authorList>
    </citation>
    <scope>NUCLEOTIDE SEQUENCE [LARGE SCALE GENOMIC DNA]</scope>
    <source>
        <strain evidence="2 3">1H9</strain>
    </source>
</reference>
<keyword evidence="3" id="KW-1185">Reference proteome</keyword>
<dbReference type="EMBL" id="NAPY01000055">
    <property type="protein sequence ID" value="MUL38988.1"/>
    <property type="molecule type" value="Genomic_DNA"/>
</dbReference>
<comment type="caution">
    <text evidence="2">The sequence shown here is derived from an EMBL/GenBank/DDBJ whole genome shotgun (WGS) entry which is preliminary data.</text>
</comment>
<dbReference type="SMART" id="SM00953">
    <property type="entry name" value="RES"/>
    <property type="match status" value="1"/>
</dbReference>
<sequence length="114" mass="12624">MMQVWRISKRKYAMTAFSGEGTRLVGGRWTPQGVSAVYTSSSLALAALELLVHLNKEDVTTEFVAIASEVPDDLATEVITSEQLPKNWRETPAPVALAIINLAINCDHRNRTHF</sequence>
<evidence type="ECO:0000259" key="1">
    <source>
        <dbReference type="SMART" id="SM00953"/>
    </source>
</evidence>
<proteinExistence type="predicted"/>
<name>A0A6N8G0Q6_9CHRO</name>
<organism evidence="2 3">
    <name type="scientific">Gloeocapsopsis dulcis AAB1 = 1H9</name>
    <dbReference type="NCBI Taxonomy" id="1433147"/>
    <lineage>
        <taxon>Bacteria</taxon>
        <taxon>Bacillati</taxon>
        <taxon>Cyanobacteriota</taxon>
        <taxon>Cyanophyceae</taxon>
        <taxon>Oscillatoriophycideae</taxon>
        <taxon>Chroococcales</taxon>
        <taxon>Chroococcaceae</taxon>
        <taxon>Gloeocapsopsis</taxon>
        <taxon>Gloeocapsopsis dulcis</taxon>
    </lineage>
</organism>
<gene>
    <name evidence="2" type="ORF">BWI75_22455</name>
</gene>
<dbReference type="AlphaFoldDB" id="A0A6N8G0Q6"/>
<dbReference type="OrthoDB" id="9789501at2"/>
<dbReference type="InterPro" id="IPR014914">
    <property type="entry name" value="RES_dom"/>
</dbReference>
<dbReference type="Pfam" id="PF08808">
    <property type="entry name" value="RES"/>
    <property type="match status" value="1"/>
</dbReference>
<accession>A0A6N8G0Q6</accession>
<evidence type="ECO:0000313" key="3">
    <source>
        <dbReference type="Proteomes" id="UP000441797"/>
    </source>
</evidence>
<dbReference type="Proteomes" id="UP000441797">
    <property type="component" value="Unassembled WGS sequence"/>
</dbReference>
<protein>
    <recommendedName>
        <fullName evidence="1">RES domain-containing protein</fullName>
    </recommendedName>
</protein>
<evidence type="ECO:0000313" key="2">
    <source>
        <dbReference type="EMBL" id="MUL38988.1"/>
    </source>
</evidence>